<comment type="similarity">
    <text evidence="2">Belongs to the peptidase S54 family.</text>
</comment>
<evidence type="ECO:0000313" key="10">
    <source>
        <dbReference type="Proteomes" id="UP000326554"/>
    </source>
</evidence>
<evidence type="ECO:0000256" key="5">
    <source>
        <dbReference type="ARBA" id="ARBA00022989"/>
    </source>
</evidence>
<feature type="transmembrane region" description="Helical" evidence="7">
    <location>
        <begin position="84"/>
        <end position="104"/>
    </location>
</feature>
<organism evidence="9 10">
    <name type="scientific">Histidinibacterium aquaticum</name>
    <dbReference type="NCBI Taxonomy" id="2613962"/>
    <lineage>
        <taxon>Bacteria</taxon>
        <taxon>Pseudomonadati</taxon>
        <taxon>Pseudomonadota</taxon>
        <taxon>Alphaproteobacteria</taxon>
        <taxon>Rhodobacterales</taxon>
        <taxon>Paracoccaceae</taxon>
        <taxon>Histidinibacterium</taxon>
    </lineage>
</organism>
<dbReference type="GO" id="GO:0004252">
    <property type="term" value="F:serine-type endopeptidase activity"/>
    <property type="evidence" value="ECO:0007669"/>
    <property type="project" value="InterPro"/>
</dbReference>
<gene>
    <name evidence="9" type="ORF">F3S47_09685</name>
</gene>
<reference evidence="9 10" key="1">
    <citation type="submission" date="2019-09" db="EMBL/GenBank/DDBJ databases">
        <authorList>
            <person name="Park J.-S."/>
            <person name="Choi H.-J."/>
        </authorList>
    </citation>
    <scope>NUCLEOTIDE SEQUENCE [LARGE SCALE GENOMIC DNA]</scope>
    <source>
        <strain evidence="9 10">176SS1-4</strain>
    </source>
</reference>
<dbReference type="Gene3D" id="1.20.1540.10">
    <property type="entry name" value="Rhomboid-like"/>
    <property type="match status" value="1"/>
</dbReference>
<feature type="domain" description="Peptidase S54 rhomboid" evidence="8">
    <location>
        <begin position="75"/>
        <end position="215"/>
    </location>
</feature>
<feature type="transmembrane region" description="Helical" evidence="7">
    <location>
        <begin position="116"/>
        <end position="135"/>
    </location>
</feature>
<dbReference type="InterPro" id="IPR050925">
    <property type="entry name" value="Rhomboid_protease_S54"/>
</dbReference>
<feature type="transmembrane region" description="Helical" evidence="7">
    <location>
        <begin position="141"/>
        <end position="158"/>
    </location>
</feature>
<proteinExistence type="inferred from homology"/>
<dbReference type="SUPFAM" id="SSF144091">
    <property type="entry name" value="Rhomboid-like"/>
    <property type="match status" value="1"/>
</dbReference>
<dbReference type="Pfam" id="PF01694">
    <property type="entry name" value="Rhomboid"/>
    <property type="match status" value="1"/>
</dbReference>
<feature type="transmembrane region" description="Helical" evidence="7">
    <location>
        <begin position="197"/>
        <end position="215"/>
    </location>
</feature>
<dbReference type="AlphaFoldDB" id="A0A5J5GIC5"/>
<dbReference type="GO" id="GO:0006508">
    <property type="term" value="P:proteolysis"/>
    <property type="evidence" value="ECO:0007669"/>
    <property type="project" value="UniProtKB-KW"/>
</dbReference>
<dbReference type="RefSeq" id="WP_150445072.1">
    <property type="nucleotide sequence ID" value="NZ_VYQE01000003.1"/>
</dbReference>
<keyword evidence="6 7" id="KW-0472">Membrane</keyword>
<evidence type="ECO:0000256" key="2">
    <source>
        <dbReference type="ARBA" id="ARBA00009045"/>
    </source>
</evidence>
<evidence type="ECO:0000256" key="3">
    <source>
        <dbReference type="ARBA" id="ARBA00022692"/>
    </source>
</evidence>
<evidence type="ECO:0000259" key="8">
    <source>
        <dbReference type="Pfam" id="PF01694"/>
    </source>
</evidence>
<evidence type="ECO:0000256" key="6">
    <source>
        <dbReference type="ARBA" id="ARBA00023136"/>
    </source>
</evidence>
<protein>
    <submittedName>
        <fullName evidence="9">Rhomboid family intramembrane serine protease</fullName>
    </submittedName>
</protein>
<dbReference type="Proteomes" id="UP000326554">
    <property type="component" value="Unassembled WGS sequence"/>
</dbReference>
<dbReference type="InterPro" id="IPR035952">
    <property type="entry name" value="Rhomboid-like_sf"/>
</dbReference>
<dbReference type="EMBL" id="VYQE01000003">
    <property type="protein sequence ID" value="KAA9007790.1"/>
    <property type="molecule type" value="Genomic_DNA"/>
</dbReference>
<keyword evidence="3 7" id="KW-0812">Transmembrane</keyword>
<dbReference type="InterPro" id="IPR022764">
    <property type="entry name" value="Peptidase_S54_rhomboid_dom"/>
</dbReference>
<keyword evidence="4" id="KW-0378">Hydrolase</keyword>
<name>A0A5J5GIC5_9RHOB</name>
<dbReference type="PANTHER" id="PTHR43731:SF14">
    <property type="entry name" value="PRESENILIN-ASSOCIATED RHOMBOID-LIKE PROTEIN, MITOCHONDRIAL"/>
    <property type="match status" value="1"/>
</dbReference>
<keyword evidence="10" id="KW-1185">Reference proteome</keyword>
<keyword evidence="5 7" id="KW-1133">Transmembrane helix</keyword>
<dbReference type="PANTHER" id="PTHR43731">
    <property type="entry name" value="RHOMBOID PROTEASE"/>
    <property type="match status" value="1"/>
</dbReference>
<comment type="subcellular location">
    <subcellularLocation>
        <location evidence="1">Membrane</location>
        <topology evidence="1">Multi-pass membrane protein</topology>
    </subcellularLocation>
</comment>
<feature type="transmembrane region" description="Helical" evidence="7">
    <location>
        <begin position="170"/>
        <end position="191"/>
    </location>
</feature>
<evidence type="ECO:0000256" key="4">
    <source>
        <dbReference type="ARBA" id="ARBA00022801"/>
    </source>
</evidence>
<comment type="caution">
    <text evidence="9">The sequence shown here is derived from an EMBL/GenBank/DDBJ whole genome shotgun (WGS) entry which is preliminary data.</text>
</comment>
<evidence type="ECO:0000256" key="7">
    <source>
        <dbReference type="SAM" id="Phobius"/>
    </source>
</evidence>
<feature type="transmembrane region" description="Helical" evidence="7">
    <location>
        <begin position="20"/>
        <end position="39"/>
    </location>
</feature>
<accession>A0A5J5GIC5</accession>
<keyword evidence="9" id="KW-0645">Protease</keyword>
<sequence>MDRDQTSSSRDDSHQDGAPAFLWGLVGIMAVIELTLTAADAGMIGTPRWRWLAYGYGAFWQPLLSGELSPSFPGQVYSMFVTHAFLHGGLLHLLMNSVVILALGKMIAGRIGAGRTLLILLLAAIGGGVAFGMIATSTTPMIGASGAVFGLLGVWQAWDYRIRRRLQMPVRPLLSGIAALILVNALLYLYLQGGLAWEAHLGGWLVGVIAAATFARADMIATHRSGEPGD</sequence>
<dbReference type="GO" id="GO:0016020">
    <property type="term" value="C:membrane"/>
    <property type="evidence" value="ECO:0007669"/>
    <property type="project" value="UniProtKB-SubCell"/>
</dbReference>
<evidence type="ECO:0000256" key="1">
    <source>
        <dbReference type="ARBA" id="ARBA00004141"/>
    </source>
</evidence>
<evidence type="ECO:0000313" key="9">
    <source>
        <dbReference type="EMBL" id="KAA9007790.1"/>
    </source>
</evidence>